<accession>A0ABV4DQ66</accession>
<dbReference type="Gene3D" id="3.40.50.720">
    <property type="entry name" value="NAD(P)-binding Rossmann-like Domain"/>
    <property type="match status" value="1"/>
</dbReference>
<sequence length="97" mass="11054">MTNVVLLGGNGYLGRNLTKHWIKADSDATFYVVSRSGKNKLTDPRIINVSADVTDSKQVAKYLLAKLDYIVDLVRRQKKILLNLKKSMIYQLKRCLL</sequence>
<proteinExistence type="predicted"/>
<feature type="domain" description="NAD-dependent epimerase/dehydratase" evidence="1">
    <location>
        <begin position="4"/>
        <end position="82"/>
    </location>
</feature>
<protein>
    <submittedName>
        <fullName evidence="2">NAD-dependent epimerase/dehydratase family protein</fullName>
    </submittedName>
</protein>
<comment type="caution">
    <text evidence="2">The sequence shown here is derived from an EMBL/GenBank/DDBJ whole genome shotgun (WGS) entry which is preliminary data.</text>
</comment>
<evidence type="ECO:0000259" key="1">
    <source>
        <dbReference type="Pfam" id="PF01370"/>
    </source>
</evidence>
<dbReference type="SUPFAM" id="SSF51735">
    <property type="entry name" value="NAD(P)-binding Rossmann-fold domains"/>
    <property type="match status" value="1"/>
</dbReference>
<dbReference type="EMBL" id="JBCLUF010000008">
    <property type="protein sequence ID" value="MEY8661907.1"/>
    <property type="molecule type" value="Genomic_DNA"/>
</dbReference>
<evidence type="ECO:0000313" key="3">
    <source>
        <dbReference type="Proteomes" id="UP001565236"/>
    </source>
</evidence>
<dbReference type="InterPro" id="IPR036291">
    <property type="entry name" value="NAD(P)-bd_dom_sf"/>
</dbReference>
<gene>
    <name evidence="2" type="ORF">AALT52_03215</name>
</gene>
<dbReference type="RefSeq" id="WP_369941114.1">
    <property type="nucleotide sequence ID" value="NZ_JBCLUF010000008.1"/>
</dbReference>
<name>A0ABV4DQ66_9LACO</name>
<keyword evidence="3" id="KW-1185">Reference proteome</keyword>
<evidence type="ECO:0000313" key="2">
    <source>
        <dbReference type="EMBL" id="MEY8661907.1"/>
    </source>
</evidence>
<dbReference type="Pfam" id="PF01370">
    <property type="entry name" value="Epimerase"/>
    <property type="match status" value="1"/>
</dbReference>
<reference evidence="2 3" key="1">
    <citation type="submission" date="2024-03" db="EMBL/GenBank/DDBJ databases">
        <title>Mouse gut bacterial collection (mGBC) of GemPharmatech.</title>
        <authorList>
            <person name="He Y."/>
            <person name="Dong L."/>
            <person name="Wu D."/>
            <person name="Gao X."/>
            <person name="Lin Z."/>
        </authorList>
    </citation>
    <scope>NUCLEOTIDE SEQUENCE [LARGE SCALE GENOMIC DNA]</scope>
    <source>
        <strain evidence="2 3">15-30</strain>
    </source>
</reference>
<organism evidence="2 3">
    <name type="scientific">Ligilactobacillus faecis</name>
    <dbReference type="NCBI Taxonomy" id="762833"/>
    <lineage>
        <taxon>Bacteria</taxon>
        <taxon>Bacillati</taxon>
        <taxon>Bacillota</taxon>
        <taxon>Bacilli</taxon>
        <taxon>Lactobacillales</taxon>
        <taxon>Lactobacillaceae</taxon>
        <taxon>Ligilactobacillus</taxon>
    </lineage>
</organism>
<dbReference type="InterPro" id="IPR001509">
    <property type="entry name" value="Epimerase_deHydtase"/>
</dbReference>
<dbReference type="Proteomes" id="UP001565236">
    <property type="component" value="Unassembled WGS sequence"/>
</dbReference>